<feature type="compositionally biased region" description="Low complexity" evidence="13">
    <location>
        <begin position="246"/>
        <end position="256"/>
    </location>
</feature>
<dbReference type="Pfam" id="PF04969">
    <property type="entry name" value="CS"/>
    <property type="match status" value="1"/>
</dbReference>
<keyword evidence="11" id="KW-0469">Meiosis</keyword>
<evidence type="ECO:0000256" key="5">
    <source>
        <dbReference type="ARBA" id="ARBA00022782"/>
    </source>
</evidence>
<dbReference type="Gene3D" id="1.25.10.10">
    <property type="entry name" value="Leucine-rich Repeat Variant"/>
    <property type="match status" value="1"/>
</dbReference>
<feature type="compositionally biased region" description="Polar residues" evidence="13">
    <location>
        <begin position="391"/>
        <end position="443"/>
    </location>
</feature>
<evidence type="ECO:0000313" key="14">
    <source>
        <dbReference type="EMBL" id="CAB3982113.1"/>
    </source>
</evidence>
<keyword evidence="3" id="KW-0677">Repeat</keyword>
<feature type="compositionally biased region" description="Polar residues" evidence="13">
    <location>
        <begin position="1251"/>
        <end position="1335"/>
    </location>
</feature>
<comment type="catalytic activity">
    <reaction evidence="12">
        <text>ATP + H2O = ADP + phosphate + H(+)</text>
        <dbReference type="Rhea" id="RHEA:13065"/>
        <dbReference type="ChEBI" id="CHEBI:15377"/>
        <dbReference type="ChEBI" id="CHEBI:15378"/>
        <dbReference type="ChEBI" id="CHEBI:30616"/>
        <dbReference type="ChEBI" id="CHEBI:43474"/>
        <dbReference type="ChEBI" id="CHEBI:456216"/>
        <dbReference type="EC" id="3.6.4.13"/>
    </reaction>
</comment>
<dbReference type="GO" id="GO:0007283">
    <property type="term" value="P:spermatogenesis"/>
    <property type="evidence" value="ECO:0007669"/>
    <property type="project" value="UniProtKB-KW"/>
</dbReference>
<feature type="region of interest" description="Disordered" evidence="13">
    <location>
        <begin position="2854"/>
        <end position="2918"/>
    </location>
</feature>
<dbReference type="EMBL" id="CACRXK020000467">
    <property type="protein sequence ID" value="CAB3982113.1"/>
    <property type="molecule type" value="Genomic_DNA"/>
</dbReference>
<reference evidence="14" key="1">
    <citation type="submission" date="2020-04" db="EMBL/GenBank/DDBJ databases">
        <authorList>
            <person name="Alioto T."/>
            <person name="Alioto T."/>
            <person name="Gomez Garrido J."/>
        </authorList>
    </citation>
    <scope>NUCLEOTIDE SEQUENCE</scope>
    <source>
        <strain evidence="14">A484AB</strain>
    </source>
</reference>
<feature type="compositionally biased region" description="Polar residues" evidence="13">
    <location>
        <begin position="1179"/>
        <end position="1232"/>
    </location>
</feature>
<feature type="compositionally biased region" description="Acidic residues" evidence="13">
    <location>
        <begin position="2894"/>
        <end position="2908"/>
    </location>
</feature>
<comment type="caution">
    <text evidence="14">The sequence shown here is derived from an EMBL/GenBank/DDBJ whole genome shotgun (WGS) entry which is preliminary data.</text>
</comment>
<feature type="compositionally biased region" description="Low complexity" evidence="13">
    <location>
        <begin position="977"/>
        <end position="988"/>
    </location>
</feature>
<keyword evidence="4" id="KW-0547">Nucleotide-binding</keyword>
<keyword evidence="6" id="KW-0378">Hydrolase</keyword>
<feature type="region of interest" description="Disordered" evidence="13">
    <location>
        <begin position="836"/>
        <end position="922"/>
    </location>
</feature>
<dbReference type="GO" id="GO:0051321">
    <property type="term" value="P:meiotic cell cycle"/>
    <property type="evidence" value="ECO:0007669"/>
    <property type="project" value="UniProtKB-KW"/>
</dbReference>
<evidence type="ECO:0000256" key="8">
    <source>
        <dbReference type="ARBA" id="ARBA00022840"/>
    </source>
</evidence>
<dbReference type="SMART" id="SM00185">
    <property type="entry name" value="ARM"/>
    <property type="match status" value="6"/>
</dbReference>
<feature type="compositionally biased region" description="Polar residues" evidence="13">
    <location>
        <begin position="1122"/>
        <end position="1153"/>
    </location>
</feature>
<evidence type="ECO:0000256" key="2">
    <source>
        <dbReference type="ARBA" id="ARBA00022473"/>
    </source>
</evidence>
<feature type="region of interest" description="Disordered" evidence="13">
    <location>
        <begin position="391"/>
        <end position="471"/>
    </location>
</feature>
<dbReference type="InterPro" id="IPR011989">
    <property type="entry name" value="ARM-like"/>
</dbReference>
<evidence type="ECO:0000256" key="9">
    <source>
        <dbReference type="ARBA" id="ARBA00022871"/>
    </source>
</evidence>
<keyword evidence="2" id="KW-0217">Developmental protein</keyword>
<dbReference type="PANTHER" id="PTHR22655:SF2">
    <property type="entry name" value="ATP-DEPENDENT RNA HELICASE TDRD12-RELATED"/>
    <property type="match status" value="1"/>
</dbReference>
<dbReference type="Pfam" id="PF00567">
    <property type="entry name" value="TUDOR"/>
    <property type="match status" value="3"/>
</dbReference>
<protein>
    <recommendedName>
        <fullName evidence="1">RNA helicase</fullName>
        <ecNumber evidence="1">3.6.4.13</ecNumber>
    </recommendedName>
</protein>
<dbReference type="InterPro" id="IPR002999">
    <property type="entry name" value="Tudor"/>
</dbReference>
<feature type="compositionally biased region" description="Basic and acidic residues" evidence="13">
    <location>
        <begin position="219"/>
        <end position="245"/>
    </location>
</feature>
<organism evidence="14 15">
    <name type="scientific">Paramuricea clavata</name>
    <name type="common">Red gorgonian</name>
    <name type="synonym">Violescent sea-whip</name>
    <dbReference type="NCBI Taxonomy" id="317549"/>
    <lineage>
        <taxon>Eukaryota</taxon>
        <taxon>Metazoa</taxon>
        <taxon>Cnidaria</taxon>
        <taxon>Anthozoa</taxon>
        <taxon>Octocorallia</taxon>
        <taxon>Malacalcyonacea</taxon>
        <taxon>Plexauridae</taxon>
        <taxon>Paramuricea</taxon>
    </lineage>
</organism>
<dbReference type="GO" id="GO:0003676">
    <property type="term" value="F:nucleic acid binding"/>
    <property type="evidence" value="ECO:0007669"/>
    <property type="project" value="InterPro"/>
</dbReference>
<dbReference type="GO" id="GO:0005524">
    <property type="term" value="F:ATP binding"/>
    <property type="evidence" value="ECO:0007669"/>
    <property type="project" value="UniProtKB-KW"/>
</dbReference>
<dbReference type="InterPro" id="IPR016024">
    <property type="entry name" value="ARM-type_fold"/>
</dbReference>
<feature type="region of interest" description="Disordered" evidence="13">
    <location>
        <begin position="1179"/>
        <end position="1459"/>
    </location>
</feature>
<feature type="compositionally biased region" description="Polar residues" evidence="13">
    <location>
        <begin position="1001"/>
        <end position="1058"/>
    </location>
</feature>
<dbReference type="InterPro" id="IPR008978">
    <property type="entry name" value="HSP20-like_chaperone"/>
</dbReference>
<evidence type="ECO:0000256" key="12">
    <source>
        <dbReference type="ARBA" id="ARBA00047984"/>
    </source>
</evidence>
<dbReference type="InterPro" id="IPR000225">
    <property type="entry name" value="Armadillo"/>
</dbReference>
<dbReference type="InterPro" id="IPR007052">
    <property type="entry name" value="CS_dom"/>
</dbReference>
<feature type="compositionally biased region" description="Low complexity" evidence="13">
    <location>
        <begin position="960"/>
        <end position="970"/>
    </location>
</feature>
<dbReference type="GO" id="GO:0031047">
    <property type="term" value="P:regulatory ncRNA-mediated gene silencing"/>
    <property type="evidence" value="ECO:0007669"/>
    <property type="project" value="UniProtKB-KW"/>
</dbReference>
<dbReference type="Gene3D" id="3.40.50.300">
    <property type="entry name" value="P-loop containing nucleotide triphosphate hydrolases"/>
    <property type="match status" value="2"/>
</dbReference>
<feature type="compositionally biased region" description="Polar residues" evidence="13">
    <location>
        <begin position="894"/>
        <end position="922"/>
    </location>
</feature>
<dbReference type="EC" id="3.6.4.13" evidence="1"/>
<dbReference type="GO" id="GO:0003724">
    <property type="term" value="F:RNA helicase activity"/>
    <property type="evidence" value="ECO:0007669"/>
    <property type="project" value="UniProtKB-EC"/>
</dbReference>
<dbReference type="Pfam" id="PF00270">
    <property type="entry name" value="DEAD"/>
    <property type="match status" value="1"/>
</dbReference>
<dbReference type="PROSITE" id="PS50176">
    <property type="entry name" value="ARM_REPEAT"/>
    <property type="match status" value="4"/>
</dbReference>
<keyword evidence="5" id="KW-0221">Differentiation</keyword>
<dbReference type="SUPFAM" id="SSF52540">
    <property type="entry name" value="P-loop containing nucleoside triphosphate hydrolases"/>
    <property type="match status" value="2"/>
</dbReference>
<keyword evidence="15" id="KW-1185">Reference proteome</keyword>
<feature type="compositionally biased region" description="Polar residues" evidence="13">
    <location>
        <begin position="576"/>
        <end position="655"/>
    </location>
</feature>
<sequence>MLEVELYKIVDAGHFWCKPSSRNKTEAEKYYTLIGNINDYCCKAEKQTSNQKSKIPKKGKICLVKRTSDRCWYRAKVLSIFQTINGPQARVLLVDLGERTLVPGIWVQEIPEEFLKIPYQTMECVLSGLKPLSMVTSYFDLTTKKQPGDTWDISATEWFKKQINGCNLQLDVKHIDDDGIHHVLLFATASDTMICLNDELVNNEYAVLSKSPFEENQDEKESSSSKDRAQDSFSEELKGIREKLDNSLSLNSDTSSPYQPLTNSGKQSKYQPLTWSEDSEGSAQGSGNELGKQPISVKGWDGGKPISVQGYTSEEERNKVRFMSARLPATASARLQPFEGVNKQARPILKNSSGYSSCEDSQRDIYSQTSVPKNVTELSNAVVSSTAHYQNGDFTNVYNGRTSAQNSQRDSQRESFSQGTTHAKGNLKASNSASAHDQNTNVTNKRKDVYSNSSVGQNFQRYNQDSQKNDLLSRQSQNVIYNNQATSGHEQIVPNLDLSRQNSQNKVDSTTGHHSSPGYSASLSDHQKIPNASSSFARQNIPNELRANTGQYSSSSQSSFGQYSNHSSTSTSQQSMANVGSPFTKQNTQNVTRSGFPTSLTKQQNMSNAGSRQNIHNELPTNTGQYSSSGFPTSLTNQQNMSNAGSRQNIHNELPTNTGQYSSSGYSTSSTNQHNIQSELPTNTGQYSSSGFPTSLTNQQKMPNAGSRQNIHNKLPTNTGQYSSSGYSTSSANQQIASSVDLSRFPRQNIQNELPTNTGQYSSFGYSTSSASQQITPNAGSVLARQNIRNEQPTAQYSSSAQAWVGQNSNPGCHVSPSGQQQNMQNAGFARKNQNELQTSPGEYPGPSHASFGQNPNRGCHVSPSGQQNMQNAGFARKNQNELQTSPGEYPGPSNASFGQNPSPVYPTTNQQRQTMPGNNQKVSNYHRFEQSMNNNSSSLVSTPPQQNFLERSSTRQPVSSNQNLPLNSPSNPPSLSPSYQNFPRNVPVNPPPSVVRKPPQSTQIPTSQAQPPHIPSTASYFPSGNQQPPQTIQTSRYAPKTTSRSHQPPVSPDQSINVPYGQRRQDHLVPTTSQNRNIPTNTVPFSNVPNSHHAQSTTVPQSRVQQQSPYTPYNTFEYPNAPTNQEQSTTIPQRGTQQNFQPKQTQYSSNDTFEYPNVPTDQVQSKGIPSIKEQNIPQKQAHNFQSNTWGFPNEPNNQARSTNGPFNQAQQQNVSSSKSNYVPEIQQQNWQLPPKQTRYNPISTPEYPNVPNSQGQSTCVPQDQVQNYPPRQSQYSPESFNVPTSHAQSTSVPQSRVQQQKFSPTQLQYTGTPSSTSNYPNVPVSQQCRTSTIPQPSPSVPTGMDQSLGNLGNPSQHLPTGEISSDIHMNQTQSHPTSNYPSSATGIPTNTTRFLQDSPQTSQNIHDNQVRSSDSSSTQHDAVSLTPNSIIPTSPVQNASIQRSPTKSPRIPSSPMSNAKLCHVTSDVIRHGVSMPPSMTEIDSKTFPEGVQRGLRDLGVIKPSSFQANIWPAIIRGRDVFGIPESSSDNVMAYLAPIITLLAEPASYSELPLGNGALALILCEGWRKATAVYEHFRKVTKNVRSIRVQIVYGAGAEDECIPGLINGCEVLIATLPCLLRMLRKKCTRLNRLCHLVFDDADILAEEQTESVKELMREYYALLKSQPNRLAPRQIIAIGNKWTTGICSLVKVYLDNPLVFIGNQIEAAMFCKVRQVVNYVSSSKKESELLSLLDKYTLNNDREIIIFASTAKDAERIAQMLEYCSFTILLAHEFLWPEQLVEVRRQWNTPHSSDSFLILVMTDGVMDKCNIRTATCVIHYDSAPTKTLFGKRMFCMAASYPTTKEKECLSLTIGTEHSRACARSIKELALRSGGVVPPTLEKVCEFAYQEKEEKRKNDDLCTHLKAFGQCKDLLQCKSRHTVFPEVDVSVLLPKSGIVKVLILAVLDASRYFVRILEHQSDQQEMNSSNYYSGATFLQLALDLNSLYTSRDNRHVCSRIHLQKLCVVESEGSYYRAKIIQVVRKDPETNRALEVQVYFIDRGFYEVVPSYNLFEIAPQFVDIPYQAVEAYVCRIKPLDNDKNWTNKAVRYVVQHIEGQELEGRVLMGLRNTIWLDPLVAKEHLTEINVTTNIFNVRLDMLKQGLAVPNQEHVENLTKHFTSFVRLKDITGRENVDRSSDSGQIETCTLREQVDEVVKVSSIHNPELLYVRLYDNINSVEDLVDQITGDIETQSTESHEECSIGSLCLAKCTDDERWYRAKILSIRPEKEYDVFFVDYGDREWITQDRIAPMRPEYLELPFQAIECSLVNISPVGTEWTEDDAEGLWSLVDDKMLYAKGKSKSAAMLAGTCRYGIELCDTSTERDVLVNHELVIAGHAQATLEYHKTLFPEAFDSNTTGHPKEPYKEIPALCLQLDRAQDPNTKLRYAQEIKNIVSENMKRKDDIRESGGVRCICRLLGVSKNEAVQEYIVITLAFLATQNDFNCEEIRREGGLSVLCDLLSKAKNAKLQEHAAWTVKILATSESNRDATRQIGGIKKLCDLLASSDQEKVQENVCWALVSLCSDNNNNCGAVREAGGLSTLFKLLETSQSNSVLENTIWAISLLAYNASNKQLIGQQGGIEKICNLIRTNQDEKILQNAVRSLKTLSSYNDDNREIMCRLGIIDLMRRLSNVQTQLPFDIRRTCMDLIQRLLGRAPDVPLIEASSITSPLQEPIRCKPIAVTKRRKTQENDKMVNGGADSDGDLPLLEDTMDLGRPTVHPMTMWSQTKRFVSLSIKLRGVQEKISNITDKTFYFRTKHMEKLYELNLALFADVIPKESKVHLRGSEVLVNLKKTQPATWQRLLSTTEKPPFLSVDFDRWDTNSGSDEEREIKQPRVPTSRTKQENKILPRPFDDDQDDSSELSSDEEDTRERIGLDFS</sequence>
<feature type="region of interest" description="Disordered" evidence="13">
    <location>
        <begin position="501"/>
        <end position="527"/>
    </location>
</feature>
<feature type="compositionally biased region" description="Basic and acidic residues" evidence="13">
    <location>
        <begin position="2909"/>
        <end position="2918"/>
    </location>
</feature>
<dbReference type="CDD" id="cd20435">
    <property type="entry name" value="Tudor_TDRD12_rpt2"/>
    <property type="match status" value="1"/>
</dbReference>
<feature type="compositionally biased region" description="Polar residues" evidence="13">
    <location>
        <begin position="257"/>
        <end position="287"/>
    </location>
</feature>
<dbReference type="Gene3D" id="2.40.50.90">
    <property type="match status" value="2"/>
</dbReference>
<dbReference type="InterPro" id="IPR011545">
    <property type="entry name" value="DEAD/DEAH_box_helicase_dom"/>
</dbReference>
<dbReference type="PANTHER" id="PTHR22655">
    <property type="entry name" value="ATP-DEPENDENT RNA HELICASE TDRD12-RELATED"/>
    <property type="match status" value="1"/>
</dbReference>
<evidence type="ECO:0000313" key="15">
    <source>
        <dbReference type="Proteomes" id="UP001152795"/>
    </source>
</evidence>
<feature type="compositionally biased region" description="Polar residues" evidence="13">
    <location>
        <begin position="1368"/>
        <end position="1448"/>
    </location>
</feature>
<dbReference type="Proteomes" id="UP001152795">
    <property type="component" value="Unassembled WGS sequence"/>
</dbReference>
<feature type="region of interest" description="Disordered" evidence="13">
    <location>
        <begin position="934"/>
        <end position="1157"/>
    </location>
</feature>
<feature type="compositionally biased region" description="Polar residues" evidence="13">
    <location>
        <begin position="934"/>
        <end position="959"/>
    </location>
</feature>
<keyword evidence="7 14" id="KW-0347">Helicase</keyword>
<accession>A0A7D9DC52</accession>
<dbReference type="SMART" id="SM00333">
    <property type="entry name" value="TUDOR"/>
    <property type="match status" value="3"/>
</dbReference>
<feature type="compositionally biased region" description="Basic and acidic residues" evidence="13">
    <location>
        <begin position="2881"/>
        <end position="2893"/>
    </location>
</feature>
<dbReference type="PROSITE" id="PS51203">
    <property type="entry name" value="CS"/>
    <property type="match status" value="1"/>
</dbReference>
<gene>
    <name evidence="14" type="ORF">PACLA_8A057184</name>
</gene>
<dbReference type="InterPro" id="IPR027417">
    <property type="entry name" value="P-loop_NTPase"/>
</dbReference>
<feature type="compositionally biased region" description="Low complexity" evidence="13">
    <location>
        <begin position="656"/>
        <end position="673"/>
    </location>
</feature>
<evidence type="ECO:0000256" key="4">
    <source>
        <dbReference type="ARBA" id="ARBA00022741"/>
    </source>
</evidence>
<evidence type="ECO:0000256" key="11">
    <source>
        <dbReference type="ARBA" id="ARBA00023254"/>
    </source>
</evidence>
<evidence type="ECO:0000256" key="10">
    <source>
        <dbReference type="ARBA" id="ARBA00023158"/>
    </source>
</evidence>
<feature type="compositionally biased region" description="Low complexity" evidence="13">
    <location>
        <begin position="550"/>
        <end position="575"/>
    </location>
</feature>
<evidence type="ECO:0000256" key="13">
    <source>
        <dbReference type="SAM" id="MobiDB-lite"/>
    </source>
</evidence>
<dbReference type="CDD" id="cd06465">
    <property type="entry name" value="p23_hB-ind1_like"/>
    <property type="match status" value="1"/>
</dbReference>
<evidence type="ECO:0000256" key="1">
    <source>
        <dbReference type="ARBA" id="ARBA00012552"/>
    </source>
</evidence>
<feature type="region of interest" description="Disordered" evidence="13">
    <location>
        <begin position="548"/>
        <end position="735"/>
    </location>
</feature>
<feature type="compositionally biased region" description="Polar residues" evidence="13">
    <location>
        <begin position="1345"/>
        <end position="1359"/>
    </location>
</feature>
<dbReference type="InterPro" id="IPR035437">
    <property type="entry name" value="SNase_OB-fold_sf"/>
</dbReference>
<evidence type="ECO:0000256" key="7">
    <source>
        <dbReference type="ARBA" id="ARBA00022806"/>
    </source>
</evidence>
<evidence type="ECO:0000256" key="6">
    <source>
        <dbReference type="ARBA" id="ARBA00022801"/>
    </source>
</evidence>
<dbReference type="GO" id="GO:0016787">
    <property type="term" value="F:hydrolase activity"/>
    <property type="evidence" value="ECO:0007669"/>
    <property type="project" value="UniProtKB-KW"/>
</dbReference>
<feature type="compositionally biased region" description="Polar residues" evidence="13">
    <location>
        <begin position="1071"/>
        <end position="1115"/>
    </location>
</feature>
<dbReference type="PROSITE" id="PS50304">
    <property type="entry name" value="TUDOR"/>
    <property type="match status" value="3"/>
</dbReference>
<evidence type="ECO:0000256" key="3">
    <source>
        <dbReference type="ARBA" id="ARBA00022737"/>
    </source>
</evidence>
<feature type="compositionally biased region" description="Low complexity" evidence="13">
    <location>
        <begin position="717"/>
        <end position="735"/>
    </location>
</feature>
<dbReference type="Gene3D" id="2.30.30.140">
    <property type="match status" value="3"/>
</dbReference>
<feature type="compositionally biased region" description="Polar residues" evidence="13">
    <location>
        <begin position="674"/>
        <end position="716"/>
    </location>
</feature>
<dbReference type="Gene3D" id="2.60.40.790">
    <property type="match status" value="1"/>
</dbReference>
<proteinExistence type="predicted"/>
<dbReference type="SUPFAM" id="SSF49764">
    <property type="entry name" value="HSP20-like chaperones"/>
    <property type="match status" value="1"/>
</dbReference>
<dbReference type="GO" id="GO:0042078">
    <property type="term" value="P:germ-line stem cell division"/>
    <property type="evidence" value="ECO:0007669"/>
    <property type="project" value="TreeGrafter"/>
</dbReference>
<feature type="region of interest" description="Disordered" evidence="13">
    <location>
        <begin position="212"/>
        <end position="312"/>
    </location>
</feature>
<feature type="compositionally biased region" description="Polar residues" evidence="13">
    <location>
        <begin position="450"/>
        <end position="471"/>
    </location>
</feature>
<keyword evidence="8" id="KW-0067">ATP-binding</keyword>
<dbReference type="SUPFAM" id="SSF48371">
    <property type="entry name" value="ARM repeat"/>
    <property type="match status" value="1"/>
</dbReference>
<dbReference type="SUPFAM" id="SSF63748">
    <property type="entry name" value="Tudor/PWWP/MBT"/>
    <property type="match status" value="3"/>
</dbReference>
<keyword evidence="9" id="KW-0744">Spermatogenesis</keyword>
<dbReference type="Pfam" id="PF00514">
    <property type="entry name" value="Arm"/>
    <property type="match status" value="4"/>
</dbReference>
<name>A0A7D9DC52_PARCT</name>
<dbReference type="OrthoDB" id="249932at2759"/>
<keyword evidence="10" id="KW-0943">RNA-mediated gene silencing</keyword>